<dbReference type="GO" id="GO:0043332">
    <property type="term" value="C:mating projection tip"/>
    <property type="evidence" value="ECO:0007669"/>
    <property type="project" value="TreeGrafter"/>
</dbReference>
<evidence type="ECO:0000259" key="3">
    <source>
        <dbReference type="SMART" id="SM00860"/>
    </source>
</evidence>
<dbReference type="SUPFAM" id="SSF160631">
    <property type="entry name" value="SMI1/KNR4-like"/>
    <property type="match status" value="1"/>
</dbReference>
<dbReference type="AlphaFoldDB" id="A0A316U997"/>
<protein>
    <recommendedName>
        <fullName evidence="3">Knr4/Smi1-like domain-containing protein</fullName>
    </recommendedName>
</protein>
<dbReference type="GO" id="GO:0070880">
    <property type="term" value="P:fungal-type cell wall beta-glucan biosynthetic process"/>
    <property type="evidence" value="ECO:0007669"/>
    <property type="project" value="TreeGrafter"/>
</dbReference>
<feature type="compositionally biased region" description="Low complexity" evidence="1">
    <location>
        <begin position="53"/>
        <end position="65"/>
    </location>
</feature>
<feature type="region of interest" description="Disordered" evidence="1">
    <location>
        <begin position="440"/>
        <end position="557"/>
    </location>
</feature>
<dbReference type="InterPro" id="IPR051873">
    <property type="entry name" value="KNR4/SMI1_regulator"/>
</dbReference>
<gene>
    <name evidence="4" type="ORF">BCV69DRAFT_246892</name>
</gene>
<dbReference type="Pfam" id="PF09346">
    <property type="entry name" value="SMI1_KNR4"/>
    <property type="match status" value="1"/>
</dbReference>
<feature type="domain" description="Knr4/Smi1-like" evidence="3">
    <location>
        <begin position="181"/>
        <end position="409"/>
    </location>
</feature>
<accession>A0A316U997</accession>
<dbReference type="RefSeq" id="XP_025348912.1">
    <property type="nucleotide sequence ID" value="XM_025490231.1"/>
</dbReference>
<keyword evidence="2" id="KW-0732">Signal</keyword>
<dbReference type="InterPro" id="IPR018958">
    <property type="entry name" value="Knr4/Smi1-like_dom"/>
</dbReference>
<feature type="region of interest" description="Disordered" evidence="1">
    <location>
        <begin position="51"/>
        <end position="112"/>
    </location>
</feature>
<evidence type="ECO:0000256" key="2">
    <source>
        <dbReference type="SAM" id="SignalP"/>
    </source>
</evidence>
<dbReference type="PANTHER" id="PTHR47432">
    <property type="entry name" value="CELL WALL ASSEMBLY REGULATOR SMI1"/>
    <property type="match status" value="1"/>
</dbReference>
<dbReference type="OrthoDB" id="2305498at2759"/>
<proteinExistence type="predicted"/>
<dbReference type="GeneID" id="37011965"/>
<organism evidence="4 5">
    <name type="scientific">Pseudomicrostroma glucosiphilum</name>
    <dbReference type="NCBI Taxonomy" id="1684307"/>
    <lineage>
        <taxon>Eukaryota</taxon>
        <taxon>Fungi</taxon>
        <taxon>Dikarya</taxon>
        <taxon>Basidiomycota</taxon>
        <taxon>Ustilaginomycotina</taxon>
        <taxon>Exobasidiomycetes</taxon>
        <taxon>Microstromatales</taxon>
        <taxon>Microstromatales incertae sedis</taxon>
        <taxon>Pseudomicrostroma</taxon>
    </lineage>
</organism>
<evidence type="ECO:0000256" key="1">
    <source>
        <dbReference type="SAM" id="MobiDB-lite"/>
    </source>
</evidence>
<name>A0A316U997_9BASI</name>
<dbReference type="EMBL" id="KZ819324">
    <property type="protein sequence ID" value="PWN21752.1"/>
    <property type="molecule type" value="Genomic_DNA"/>
</dbReference>
<feature type="non-terminal residue" evidence="4">
    <location>
        <position position="579"/>
    </location>
</feature>
<keyword evidence="5" id="KW-1185">Reference proteome</keyword>
<dbReference type="SMART" id="SM00860">
    <property type="entry name" value="SMI1_KNR4"/>
    <property type="match status" value="1"/>
</dbReference>
<dbReference type="Proteomes" id="UP000245942">
    <property type="component" value="Unassembled WGS sequence"/>
</dbReference>
<feature type="chain" id="PRO_5016436416" description="Knr4/Smi1-like domain-containing protein" evidence="2">
    <location>
        <begin position="23"/>
        <end position="579"/>
    </location>
</feature>
<dbReference type="PANTHER" id="PTHR47432:SF1">
    <property type="entry name" value="CELL WALL ASSEMBLY REGULATOR SMI1"/>
    <property type="match status" value="1"/>
</dbReference>
<dbReference type="STRING" id="1684307.A0A316U997"/>
<dbReference type="InterPro" id="IPR037883">
    <property type="entry name" value="Knr4/Smi1-like_sf"/>
</dbReference>
<feature type="compositionally biased region" description="Low complexity" evidence="1">
    <location>
        <begin position="92"/>
        <end position="112"/>
    </location>
</feature>
<sequence length="579" mass="62213">MTLVLTLSLLSSFLSLLPTTETVPSSPTPPFSSAMSGSNFLSSVSTFFGGSNSAPPRSRPAASSSFGQGYPSARRGPSQLGDDAWSLPYQEYSDGSRSASSGSSAYPPLGSRGANDSLANLASASTHTLVPPGRPSLAEARGPAGISMPSLSFPPLRQTWGRIYDWSENHYFELKDTLNWPATEMQVEELESVIGFHLPAAVRDSYLCHNGQELESNQSCSDGIFFGLALLSLEQIAEEWKFWRAVDDDPTSGASHEVRRWQSSCPDKWVRPEYSCKGWIPLITDHVGNYIGVDMTPYPSGGGSPGQVIIFGRDFDTKVVLWRGEGEGGWGRFLQYVAEELESGEMWTLEDNSGGSDDEEDAIGYESYFSGGGAGASKGGGDRGGMGSAGFRLAGEYKGWPVLEAWADRSMRCWEEVGLPSGMPIGQVEEAQQLEQENIQAPGTPTVRLSAPDDRSEGSSSGLRKPTLEAEEGEPHPLQAGQGLGLGLPTDGRPFSPTSDNQMNERRLADTLSPPPSTSKAAIQKQKQRDFSGSSSATQRERRAPPAPSQALDLPTIDDVRAVHAAALAERERSANVQY</sequence>
<reference evidence="4 5" key="1">
    <citation type="journal article" date="2018" name="Mol. Biol. Evol.">
        <title>Broad Genomic Sampling Reveals a Smut Pathogenic Ancestry of the Fungal Clade Ustilaginomycotina.</title>
        <authorList>
            <person name="Kijpornyongpan T."/>
            <person name="Mondo S.J."/>
            <person name="Barry K."/>
            <person name="Sandor L."/>
            <person name="Lee J."/>
            <person name="Lipzen A."/>
            <person name="Pangilinan J."/>
            <person name="LaButti K."/>
            <person name="Hainaut M."/>
            <person name="Henrissat B."/>
            <person name="Grigoriev I.V."/>
            <person name="Spatafora J.W."/>
            <person name="Aime M.C."/>
        </authorList>
    </citation>
    <scope>NUCLEOTIDE SEQUENCE [LARGE SCALE GENOMIC DNA]</scope>
    <source>
        <strain evidence="4 5">MCA 4718</strain>
    </source>
</reference>
<feature type="signal peptide" evidence="2">
    <location>
        <begin position="1"/>
        <end position="22"/>
    </location>
</feature>
<evidence type="ECO:0000313" key="5">
    <source>
        <dbReference type="Proteomes" id="UP000245942"/>
    </source>
</evidence>
<evidence type="ECO:0000313" key="4">
    <source>
        <dbReference type="EMBL" id="PWN21752.1"/>
    </source>
</evidence>